<dbReference type="GO" id="GO:0016829">
    <property type="term" value="F:lyase activity"/>
    <property type="evidence" value="ECO:0007669"/>
    <property type="project" value="UniProtKB-KW"/>
</dbReference>
<reference evidence="3 4" key="1">
    <citation type="journal article" date="2016" name="Front. Microbiol.">
        <title>Comparative Genomics Analysis of Streptomyces Species Reveals Their Adaptation to the Marine Environment and Their Diversity at the Genomic Level.</title>
        <authorList>
            <person name="Tian X."/>
            <person name="Zhang Z."/>
            <person name="Yang T."/>
            <person name="Chen M."/>
            <person name="Li J."/>
            <person name="Chen F."/>
            <person name="Yang J."/>
            <person name="Li W."/>
            <person name="Zhang B."/>
            <person name="Zhang Z."/>
            <person name="Wu J."/>
            <person name="Zhang C."/>
            <person name="Long L."/>
            <person name="Xiao J."/>
        </authorList>
    </citation>
    <scope>NUCLEOTIDE SEQUENCE [LARGE SCALE GENOMIC DNA]</scope>
    <source>
        <strain evidence="3 4">SCSIO 10390</strain>
    </source>
</reference>
<dbReference type="CDD" id="cd01288">
    <property type="entry name" value="FabZ"/>
    <property type="match status" value="1"/>
</dbReference>
<evidence type="ECO:0000256" key="1">
    <source>
        <dbReference type="ARBA" id="ARBA00009174"/>
    </source>
</evidence>
<dbReference type="SUPFAM" id="SSF54637">
    <property type="entry name" value="Thioesterase/thiol ester dehydrase-isomerase"/>
    <property type="match status" value="1"/>
</dbReference>
<gene>
    <name evidence="3" type="ORF">AN215_07650</name>
</gene>
<dbReference type="OrthoDB" id="9772788at2"/>
<accession>A0A1E7JQP0</accession>
<evidence type="ECO:0000256" key="2">
    <source>
        <dbReference type="ARBA" id="ARBA00023239"/>
    </source>
</evidence>
<dbReference type="PATRIC" id="fig|933944.5.peg.825"/>
<dbReference type="Proteomes" id="UP000176087">
    <property type="component" value="Unassembled WGS sequence"/>
</dbReference>
<protein>
    <submittedName>
        <fullName evidence="3">3-hydroxyacyl-ACP dehydratase</fullName>
    </submittedName>
</protein>
<keyword evidence="4" id="KW-1185">Reference proteome</keyword>
<dbReference type="InterPro" id="IPR029069">
    <property type="entry name" value="HotDog_dom_sf"/>
</dbReference>
<organism evidence="3 4">
    <name type="scientific">Streptomyces abyssalis</name>
    <dbReference type="NCBI Taxonomy" id="933944"/>
    <lineage>
        <taxon>Bacteria</taxon>
        <taxon>Bacillati</taxon>
        <taxon>Actinomycetota</taxon>
        <taxon>Actinomycetes</taxon>
        <taxon>Kitasatosporales</taxon>
        <taxon>Streptomycetaceae</taxon>
        <taxon>Streptomyces</taxon>
    </lineage>
</organism>
<dbReference type="PANTHER" id="PTHR30272">
    <property type="entry name" value="3-HYDROXYACYL-[ACYL-CARRIER-PROTEIN] DEHYDRATASE"/>
    <property type="match status" value="1"/>
</dbReference>
<evidence type="ECO:0000313" key="3">
    <source>
        <dbReference type="EMBL" id="OEU90602.1"/>
    </source>
</evidence>
<sequence length="168" mass="18268">MGPDGVRAVLPHRFPMLLVDRVLERVPGERITALKAVSVNEPWYQDLSDGAPEEAYDYPGVLIVESWCQAAGILIASENPNPDVLDGQVMLFGGISDVQFCGRVRPGDVMEHRVDLVRALTDTVIFEGSCHVDGRLVARIGRVVMALRPASELTGQKDDAASEAEEEA</sequence>
<comment type="similarity">
    <text evidence="1">Belongs to the thioester dehydratase family. FabZ subfamily.</text>
</comment>
<dbReference type="STRING" id="933944.AN215_07650"/>
<dbReference type="EMBL" id="LJGT01000038">
    <property type="protein sequence ID" value="OEU90602.1"/>
    <property type="molecule type" value="Genomic_DNA"/>
</dbReference>
<dbReference type="InterPro" id="IPR013114">
    <property type="entry name" value="FabA_FabZ"/>
</dbReference>
<comment type="caution">
    <text evidence="3">The sequence shown here is derived from an EMBL/GenBank/DDBJ whole genome shotgun (WGS) entry which is preliminary data.</text>
</comment>
<name>A0A1E7JQP0_9ACTN</name>
<dbReference type="AlphaFoldDB" id="A0A1E7JQP0"/>
<evidence type="ECO:0000313" key="4">
    <source>
        <dbReference type="Proteomes" id="UP000176087"/>
    </source>
</evidence>
<dbReference type="Gene3D" id="3.10.129.10">
    <property type="entry name" value="Hotdog Thioesterase"/>
    <property type="match status" value="1"/>
</dbReference>
<dbReference type="Pfam" id="PF07977">
    <property type="entry name" value="FabA"/>
    <property type="match status" value="1"/>
</dbReference>
<dbReference type="PANTHER" id="PTHR30272:SF1">
    <property type="entry name" value="3-HYDROXYACYL-[ACYL-CARRIER-PROTEIN] DEHYDRATASE"/>
    <property type="match status" value="1"/>
</dbReference>
<keyword evidence="2" id="KW-0456">Lyase</keyword>
<proteinExistence type="inferred from homology"/>